<evidence type="ECO:0000256" key="1">
    <source>
        <dbReference type="SAM" id="MobiDB-lite"/>
    </source>
</evidence>
<protein>
    <recommendedName>
        <fullName evidence="5">Secreted protein</fullName>
    </recommendedName>
</protein>
<evidence type="ECO:0008006" key="5">
    <source>
        <dbReference type="Google" id="ProtNLM"/>
    </source>
</evidence>
<feature type="chain" id="PRO_5046986143" description="Secreted protein" evidence="2">
    <location>
        <begin position="28"/>
        <end position="119"/>
    </location>
</feature>
<keyword evidence="2" id="KW-0732">Signal</keyword>
<evidence type="ECO:0000313" key="3">
    <source>
        <dbReference type="EMBL" id="MEQ2284333.1"/>
    </source>
</evidence>
<evidence type="ECO:0000313" key="4">
    <source>
        <dbReference type="Proteomes" id="UP001469553"/>
    </source>
</evidence>
<proteinExistence type="predicted"/>
<gene>
    <name evidence="3" type="ORF">AMECASPLE_020481</name>
</gene>
<feature type="signal peptide" evidence="2">
    <location>
        <begin position="1"/>
        <end position="27"/>
    </location>
</feature>
<dbReference type="EMBL" id="JAHRIP010011114">
    <property type="protein sequence ID" value="MEQ2284333.1"/>
    <property type="molecule type" value="Genomic_DNA"/>
</dbReference>
<accession>A0ABV0XS57</accession>
<reference evidence="3 4" key="1">
    <citation type="submission" date="2021-06" db="EMBL/GenBank/DDBJ databases">
        <authorList>
            <person name="Palmer J.M."/>
        </authorList>
    </citation>
    <scope>NUCLEOTIDE SEQUENCE [LARGE SCALE GENOMIC DNA]</scope>
    <source>
        <strain evidence="3 4">AS_MEX2019</strain>
        <tissue evidence="3">Muscle</tissue>
    </source>
</reference>
<feature type="region of interest" description="Disordered" evidence="1">
    <location>
        <begin position="38"/>
        <end position="61"/>
    </location>
</feature>
<evidence type="ECO:0000256" key="2">
    <source>
        <dbReference type="SAM" id="SignalP"/>
    </source>
</evidence>
<dbReference type="Proteomes" id="UP001469553">
    <property type="component" value="Unassembled WGS sequence"/>
</dbReference>
<name>A0ABV0XS57_9TELE</name>
<comment type="caution">
    <text evidence="3">The sequence shown here is derived from an EMBL/GenBank/DDBJ whole genome shotgun (WGS) entry which is preliminary data.</text>
</comment>
<keyword evidence="4" id="KW-1185">Reference proteome</keyword>
<organism evidence="3 4">
    <name type="scientific">Ameca splendens</name>
    <dbReference type="NCBI Taxonomy" id="208324"/>
    <lineage>
        <taxon>Eukaryota</taxon>
        <taxon>Metazoa</taxon>
        <taxon>Chordata</taxon>
        <taxon>Craniata</taxon>
        <taxon>Vertebrata</taxon>
        <taxon>Euteleostomi</taxon>
        <taxon>Actinopterygii</taxon>
        <taxon>Neopterygii</taxon>
        <taxon>Teleostei</taxon>
        <taxon>Neoteleostei</taxon>
        <taxon>Acanthomorphata</taxon>
        <taxon>Ovalentaria</taxon>
        <taxon>Atherinomorphae</taxon>
        <taxon>Cyprinodontiformes</taxon>
        <taxon>Goodeidae</taxon>
        <taxon>Ameca</taxon>
    </lineage>
</organism>
<sequence length="119" mass="13358">MPQCTGLLLLWLPPLLDLSWMFSRSPACPPSHALRQTRQYQSSNRHPLMSTHFSSDDRITTSSSFPLARNVSKDHRCVPRCLYLHSVTGARLKSAVVSATRLRVKRGAAKRSGRDKKAT</sequence>